<evidence type="ECO:0000313" key="3">
    <source>
        <dbReference type="Proteomes" id="UP000295192"/>
    </source>
</evidence>
<dbReference type="Proteomes" id="UP000295192">
    <property type="component" value="Unassembled WGS sequence"/>
</dbReference>
<proteinExistence type="predicted"/>
<evidence type="ECO:0000256" key="1">
    <source>
        <dbReference type="SAM" id="MobiDB-lite"/>
    </source>
</evidence>
<organism evidence="2 3">
    <name type="scientific">Drosophila navojoa</name>
    <name type="common">Fruit fly</name>
    <dbReference type="NCBI Taxonomy" id="7232"/>
    <lineage>
        <taxon>Eukaryota</taxon>
        <taxon>Metazoa</taxon>
        <taxon>Ecdysozoa</taxon>
        <taxon>Arthropoda</taxon>
        <taxon>Hexapoda</taxon>
        <taxon>Insecta</taxon>
        <taxon>Pterygota</taxon>
        <taxon>Neoptera</taxon>
        <taxon>Endopterygota</taxon>
        <taxon>Diptera</taxon>
        <taxon>Brachycera</taxon>
        <taxon>Muscomorpha</taxon>
        <taxon>Ephydroidea</taxon>
        <taxon>Drosophilidae</taxon>
        <taxon>Drosophila</taxon>
    </lineage>
</organism>
<feature type="compositionally biased region" description="Basic residues" evidence="1">
    <location>
        <begin position="76"/>
        <end position="91"/>
    </location>
</feature>
<dbReference type="EMBL" id="LSRL02000030">
    <property type="protein sequence ID" value="TDG48697.1"/>
    <property type="molecule type" value="Genomic_DNA"/>
</dbReference>
<feature type="region of interest" description="Disordered" evidence="1">
    <location>
        <begin position="59"/>
        <end position="111"/>
    </location>
</feature>
<reference evidence="2 3" key="1">
    <citation type="journal article" date="2019" name="J. Hered.">
        <title>An Improved Genome Assembly for Drosophila navojoa, the Basal Species in the mojavensis Cluster.</title>
        <authorList>
            <person name="Vanderlinde T."/>
            <person name="Dupim E.G."/>
            <person name="Nazario-Yepiz N.O."/>
            <person name="Carvalho A.B."/>
        </authorList>
    </citation>
    <scope>NUCLEOTIDE SEQUENCE [LARGE SCALE GENOMIC DNA]</scope>
    <source>
        <strain evidence="2">Navoj_Jal97</strain>
        <tissue evidence="2">Whole organism</tissue>
    </source>
</reference>
<dbReference type="AlphaFoldDB" id="A0A484BIU5"/>
<feature type="compositionally biased region" description="Basic and acidic residues" evidence="1">
    <location>
        <begin position="59"/>
        <end position="71"/>
    </location>
</feature>
<accession>A0A484BIU5</accession>
<feature type="region of interest" description="Disordered" evidence="1">
    <location>
        <begin position="1"/>
        <end position="22"/>
    </location>
</feature>
<keyword evidence="3" id="KW-1185">Reference proteome</keyword>
<protein>
    <submittedName>
        <fullName evidence="2">Uncharacterized protein</fullName>
    </submittedName>
</protein>
<sequence length="146" mass="16788">MSDIQMGEQNDELAPNSDLSGLRLETDRDYGLLHSLRPVTPHPGHHEPISLNALRQRLMDAQEESERREDSQIFISKKKTPATNSQRRKGHYSFSETSEAAEAPEQPANCSQPGFTQHLQLYKYIVIDRKYYPLFYTYLPQANIPV</sequence>
<gene>
    <name evidence="2" type="ORF">AWZ03_004809</name>
</gene>
<comment type="caution">
    <text evidence="2">The sequence shown here is derived from an EMBL/GenBank/DDBJ whole genome shotgun (WGS) entry which is preliminary data.</text>
</comment>
<name>A0A484BIU5_DRONA</name>
<evidence type="ECO:0000313" key="2">
    <source>
        <dbReference type="EMBL" id="TDG48697.1"/>
    </source>
</evidence>